<keyword evidence="8" id="KW-0862">Zinc</keyword>
<evidence type="ECO:0000256" key="3">
    <source>
        <dbReference type="ARBA" id="ARBA00008704"/>
    </source>
</evidence>
<accession>A0A816LV36</accession>
<keyword evidence="9" id="KW-0653">Protein transport</keyword>
<proteinExistence type="inferred from homology"/>
<dbReference type="InterPro" id="IPR006845">
    <property type="entry name" value="Pex_N"/>
</dbReference>
<evidence type="ECO:0000256" key="4">
    <source>
        <dbReference type="ARBA" id="ARBA00022448"/>
    </source>
</evidence>
<keyword evidence="10" id="KW-1133">Transmembrane helix</keyword>
<keyword evidence="4" id="KW-0813">Transport</keyword>
<keyword evidence="5" id="KW-0812">Transmembrane</keyword>
<comment type="similarity">
    <text evidence="3">Belongs to the pex2/pex10/pex12 family.</text>
</comment>
<dbReference type="GO" id="GO:0005778">
    <property type="term" value="C:peroxisomal membrane"/>
    <property type="evidence" value="ECO:0007669"/>
    <property type="project" value="UniProtKB-SubCell"/>
</dbReference>
<keyword evidence="12" id="KW-0576">Peroxisome</keyword>
<dbReference type="GO" id="GO:0008270">
    <property type="term" value="F:zinc ion binding"/>
    <property type="evidence" value="ECO:0007669"/>
    <property type="project" value="UniProtKB-KW"/>
</dbReference>
<keyword evidence="6" id="KW-0479">Metal-binding</keyword>
<dbReference type="EMBL" id="HG994371">
    <property type="protein sequence ID" value="CAF1959196.1"/>
    <property type="molecule type" value="Genomic_DNA"/>
</dbReference>
<evidence type="ECO:0000256" key="8">
    <source>
        <dbReference type="ARBA" id="ARBA00022833"/>
    </source>
</evidence>
<name>A0A816LV36_BRANA</name>
<evidence type="ECO:0000313" key="14">
    <source>
        <dbReference type="EMBL" id="CAF1959196.1"/>
    </source>
</evidence>
<evidence type="ECO:0000256" key="1">
    <source>
        <dbReference type="ARBA" id="ARBA00004585"/>
    </source>
</evidence>
<keyword evidence="11" id="KW-0472">Membrane</keyword>
<dbReference type="AlphaFoldDB" id="A0A816LV36"/>
<dbReference type="Pfam" id="PF04757">
    <property type="entry name" value="Pex2_Pex12"/>
    <property type="match status" value="1"/>
</dbReference>
<evidence type="ECO:0000256" key="9">
    <source>
        <dbReference type="ARBA" id="ARBA00022927"/>
    </source>
</evidence>
<comment type="pathway">
    <text evidence="2">Protein modification; protein ubiquitination.</text>
</comment>
<keyword evidence="7" id="KW-0863">Zinc-finger</keyword>
<evidence type="ECO:0000256" key="10">
    <source>
        <dbReference type="ARBA" id="ARBA00022989"/>
    </source>
</evidence>
<evidence type="ECO:0000256" key="6">
    <source>
        <dbReference type="ARBA" id="ARBA00022723"/>
    </source>
</evidence>
<organism evidence="14">
    <name type="scientific">Brassica napus</name>
    <name type="common">Rape</name>
    <dbReference type="NCBI Taxonomy" id="3708"/>
    <lineage>
        <taxon>Eukaryota</taxon>
        <taxon>Viridiplantae</taxon>
        <taxon>Streptophyta</taxon>
        <taxon>Embryophyta</taxon>
        <taxon>Tracheophyta</taxon>
        <taxon>Spermatophyta</taxon>
        <taxon>Magnoliopsida</taxon>
        <taxon>eudicotyledons</taxon>
        <taxon>Gunneridae</taxon>
        <taxon>Pentapetalae</taxon>
        <taxon>rosids</taxon>
        <taxon>malvids</taxon>
        <taxon>Brassicales</taxon>
        <taxon>Brassicaceae</taxon>
        <taxon>Brassiceae</taxon>
        <taxon>Brassica</taxon>
    </lineage>
</organism>
<evidence type="ECO:0000256" key="2">
    <source>
        <dbReference type="ARBA" id="ARBA00004906"/>
    </source>
</evidence>
<dbReference type="InterPro" id="IPR017375">
    <property type="entry name" value="PEX12"/>
</dbReference>
<dbReference type="GO" id="GO:0016558">
    <property type="term" value="P:protein import into peroxisome matrix"/>
    <property type="evidence" value="ECO:0007669"/>
    <property type="project" value="InterPro"/>
</dbReference>
<dbReference type="PANTHER" id="PTHR12888">
    <property type="entry name" value="PEROXISOME ASSEMBLY PROTEIN 12 PEROXIN-12"/>
    <property type="match status" value="1"/>
</dbReference>
<evidence type="ECO:0000256" key="7">
    <source>
        <dbReference type="ARBA" id="ARBA00022771"/>
    </source>
</evidence>
<evidence type="ECO:0000256" key="11">
    <source>
        <dbReference type="ARBA" id="ARBA00023136"/>
    </source>
</evidence>
<comment type="subcellular location">
    <subcellularLocation>
        <location evidence="1">Peroxisome membrane</location>
        <topology evidence="1">Multi-pass membrane protein</topology>
    </subcellularLocation>
</comment>
<dbReference type="PANTHER" id="PTHR12888:SF3">
    <property type="entry name" value="PEROXISOME BIOGENESIS PROTEIN 12"/>
    <property type="match status" value="1"/>
</dbReference>
<evidence type="ECO:0000259" key="13">
    <source>
        <dbReference type="Pfam" id="PF04757"/>
    </source>
</evidence>
<dbReference type="Proteomes" id="UP001295469">
    <property type="component" value="Chromosome C07"/>
</dbReference>
<reference evidence="14" key="1">
    <citation type="submission" date="2021-01" db="EMBL/GenBank/DDBJ databases">
        <authorList>
            <consortium name="Genoscope - CEA"/>
            <person name="William W."/>
        </authorList>
    </citation>
    <scope>NUCLEOTIDE SEQUENCE</scope>
</reference>
<gene>
    <name evidence="14" type="ORF">DARMORV10_C07P09790.1</name>
</gene>
<evidence type="ECO:0000256" key="12">
    <source>
        <dbReference type="ARBA" id="ARBA00023140"/>
    </source>
</evidence>
<feature type="domain" description="Pex N-terminal" evidence="13">
    <location>
        <begin position="153"/>
        <end position="307"/>
    </location>
</feature>
<sequence>MGSRANRVGERWNQMGCEEKSSVIQEEIKRVSKLPSNSVYAVHRLKVLNKINELLSVQNITSKNHQDDGLEKEDMDKLYGRVAQQKKHIVVEGGSVLSPVWWHGYRRSNTKRHVVSPALFTSRNHLLLFKLQFQDGLLLQPPPTLCSITRRSFLHKILDYEDEFFAALMLILEGHSLRTTYVLFAESLYGLRRKSVRLRLRKGSSKEVQRFGLEKRQRVLSVFFLVVLQYFISKLHGIYNKEREAMLWESLWGSEDQGFDEANFFTGEETVVSRGDSGNHALSLRVQLATRIKKFVAVCYLWIDVSSEGSF</sequence>
<protein>
    <submittedName>
        <fullName evidence="14">(rape) hypothetical protein</fullName>
    </submittedName>
</protein>
<evidence type="ECO:0000256" key="5">
    <source>
        <dbReference type="ARBA" id="ARBA00022692"/>
    </source>
</evidence>